<evidence type="ECO:0000256" key="1">
    <source>
        <dbReference type="SAM" id="MobiDB-lite"/>
    </source>
</evidence>
<protein>
    <submittedName>
        <fullName evidence="2">Uncharacterized protein</fullName>
    </submittedName>
</protein>
<dbReference type="EMBL" id="PSQE01000006">
    <property type="protein sequence ID" value="RHN50691.1"/>
    <property type="molecule type" value="Genomic_DNA"/>
</dbReference>
<proteinExistence type="predicted"/>
<dbReference type="Proteomes" id="UP000265566">
    <property type="component" value="Chromosome 6"/>
</dbReference>
<dbReference type="AlphaFoldDB" id="A0A396HDR7"/>
<accession>A0A396HDR7</accession>
<name>A0A396HDR7_MEDTR</name>
<feature type="compositionally biased region" description="Basic and acidic residues" evidence="1">
    <location>
        <begin position="7"/>
        <end position="22"/>
    </location>
</feature>
<sequence length="86" mass="10400">MRGFKKRLQEADDAKEKGDNEEMQVKRNQTLRIYLLYLVWVTLFTNKSANYVEKEEEPNKHEEEENFQQMVKVLSKLKVKMLMEEC</sequence>
<evidence type="ECO:0000313" key="2">
    <source>
        <dbReference type="EMBL" id="RHN50691.1"/>
    </source>
</evidence>
<organism evidence="2">
    <name type="scientific">Medicago truncatula</name>
    <name type="common">Barrel medic</name>
    <name type="synonym">Medicago tribuloides</name>
    <dbReference type="NCBI Taxonomy" id="3880"/>
    <lineage>
        <taxon>Eukaryota</taxon>
        <taxon>Viridiplantae</taxon>
        <taxon>Streptophyta</taxon>
        <taxon>Embryophyta</taxon>
        <taxon>Tracheophyta</taxon>
        <taxon>Spermatophyta</taxon>
        <taxon>Magnoliopsida</taxon>
        <taxon>eudicotyledons</taxon>
        <taxon>Gunneridae</taxon>
        <taxon>Pentapetalae</taxon>
        <taxon>rosids</taxon>
        <taxon>fabids</taxon>
        <taxon>Fabales</taxon>
        <taxon>Fabaceae</taxon>
        <taxon>Papilionoideae</taxon>
        <taxon>50 kb inversion clade</taxon>
        <taxon>NPAAA clade</taxon>
        <taxon>Hologalegina</taxon>
        <taxon>IRL clade</taxon>
        <taxon>Trifolieae</taxon>
        <taxon>Medicago</taxon>
    </lineage>
</organism>
<gene>
    <name evidence="2" type="ORF">MtrunA17_Chr6g0460271</name>
</gene>
<reference evidence="2" key="1">
    <citation type="journal article" date="2018" name="Nat. Plants">
        <title>Whole-genome landscape of Medicago truncatula symbiotic genes.</title>
        <authorList>
            <person name="Pecrix Y."/>
            <person name="Gamas P."/>
            <person name="Carrere S."/>
        </authorList>
    </citation>
    <scope>NUCLEOTIDE SEQUENCE</scope>
    <source>
        <tissue evidence="2">Leaves</tissue>
    </source>
</reference>
<feature type="region of interest" description="Disordered" evidence="1">
    <location>
        <begin position="1"/>
        <end position="22"/>
    </location>
</feature>
<dbReference type="Gramene" id="rna35013">
    <property type="protein sequence ID" value="RHN50691.1"/>
    <property type="gene ID" value="gene35013"/>
</dbReference>
<comment type="caution">
    <text evidence="2">The sequence shown here is derived from an EMBL/GenBank/DDBJ whole genome shotgun (WGS) entry which is preliminary data.</text>
</comment>